<keyword evidence="6 11" id="KW-0812">Transmembrane</keyword>
<evidence type="ECO:0000256" key="4">
    <source>
        <dbReference type="ARBA" id="ARBA00013533"/>
    </source>
</evidence>
<dbReference type="InterPro" id="IPR032816">
    <property type="entry name" value="VTT_dom"/>
</dbReference>
<dbReference type="InterPro" id="IPR051076">
    <property type="entry name" value="Golgi_membrane_TVP38/TMEM64"/>
</dbReference>
<dbReference type="PANTHER" id="PTHR47549">
    <property type="entry name" value="GOLGI APPARATUS MEMBRANE PROTEIN TVP38-RELATED"/>
    <property type="match status" value="1"/>
</dbReference>
<evidence type="ECO:0000313" key="13">
    <source>
        <dbReference type="EMBL" id="KAJ3485346.1"/>
    </source>
</evidence>
<protein>
    <recommendedName>
        <fullName evidence="4">Golgi apparatus membrane protein TVP38</fullName>
    </recommendedName>
    <alternativeName>
        <fullName evidence="5">Golgi apparatus membrane protein tvp38</fullName>
    </alternativeName>
</protein>
<feature type="domain" description="VTT" evidence="12">
    <location>
        <begin position="195"/>
        <end position="309"/>
    </location>
</feature>
<keyword evidence="7 11" id="KW-1133">Transmembrane helix</keyword>
<name>A0AAD5V3I3_9APHY</name>
<accession>A0AAD5V3I3</accession>
<dbReference type="GO" id="GO:0000022">
    <property type="term" value="P:mitotic spindle elongation"/>
    <property type="evidence" value="ECO:0007669"/>
    <property type="project" value="TreeGrafter"/>
</dbReference>
<comment type="function">
    <text evidence="1">Golgi membrane protein involved in vesicular trafficking and spindle migration.</text>
</comment>
<evidence type="ECO:0000256" key="11">
    <source>
        <dbReference type="SAM" id="Phobius"/>
    </source>
</evidence>
<feature type="region of interest" description="Disordered" evidence="10">
    <location>
        <begin position="70"/>
        <end position="119"/>
    </location>
</feature>
<dbReference type="Proteomes" id="UP001212997">
    <property type="component" value="Unassembled WGS sequence"/>
</dbReference>
<evidence type="ECO:0000256" key="10">
    <source>
        <dbReference type="SAM" id="MobiDB-lite"/>
    </source>
</evidence>
<feature type="compositionally biased region" description="Basic and acidic residues" evidence="10">
    <location>
        <begin position="401"/>
        <end position="423"/>
    </location>
</feature>
<evidence type="ECO:0000256" key="3">
    <source>
        <dbReference type="ARBA" id="ARBA00008640"/>
    </source>
</evidence>
<evidence type="ECO:0000313" key="14">
    <source>
        <dbReference type="Proteomes" id="UP001212997"/>
    </source>
</evidence>
<dbReference type="GO" id="GO:0000139">
    <property type="term" value="C:Golgi membrane"/>
    <property type="evidence" value="ECO:0007669"/>
    <property type="project" value="UniProtKB-SubCell"/>
</dbReference>
<dbReference type="GO" id="GO:0016192">
    <property type="term" value="P:vesicle-mediated transport"/>
    <property type="evidence" value="ECO:0007669"/>
    <property type="project" value="TreeGrafter"/>
</dbReference>
<dbReference type="EMBL" id="JANAWD010000156">
    <property type="protein sequence ID" value="KAJ3485346.1"/>
    <property type="molecule type" value="Genomic_DNA"/>
</dbReference>
<feature type="region of interest" description="Disordered" evidence="10">
    <location>
        <begin position="1"/>
        <end position="50"/>
    </location>
</feature>
<organism evidence="13 14">
    <name type="scientific">Meripilus lineatus</name>
    <dbReference type="NCBI Taxonomy" id="2056292"/>
    <lineage>
        <taxon>Eukaryota</taxon>
        <taxon>Fungi</taxon>
        <taxon>Dikarya</taxon>
        <taxon>Basidiomycota</taxon>
        <taxon>Agaricomycotina</taxon>
        <taxon>Agaricomycetes</taxon>
        <taxon>Polyporales</taxon>
        <taxon>Meripilaceae</taxon>
        <taxon>Meripilus</taxon>
    </lineage>
</organism>
<gene>
    <name evidence="13" type="ORF">NLI96_g5014</name>
</gene>
<feature type="transmembrane region" description="Helical" evidence="11">
    <location>
        <begin position="174"/>
        <end position="194"/>
    </location>
</feature>
<proteinExistence type="inferred from homology"/>
<keyword evidence="14" id="KW-1185">Reference proteome</keyword>
<evidence type="ECO:0000256" key="8">
    <source>
        <dbReference type="ARBA" id="ARBA00023034"/>
    </source>
</evidence>
<feature type="transmembrane region" description="Helical" evidence="11">
    <location>
        <begin position="331"/>
        <end position="352"/>
    </location>
</feature>
<keyword evidence="9 11" id="KW-0472">Membrane</keyword>
<dbReference type="AlphaFoldDB" id="A0AAD5V3I3"/>
<evidence type="ECO:0000259" key="12">
    <source>
        <dbReference type="Pfam" id="PF09335"/>
    </source>
</evidence>
<comment type="caution">
    <text evidence="13">The sequence shown here is derived from an EMBL/GenBank/DDBJ whole genome shotgun (WGS) entry which is preliminary data.</text>
</comment>
<comment type="subcellular location">
    <subcellularLocation>
        <location evidence="2">Golgi apparatus membrane</location>
        <topology evidence="2">Multi-pass membrane protein</topology>
    </subcellularLocation>
</comment>
<dbReference type="Pfam" id="PF09335">
    <property type="entry name" value="VTT_dom"/>
    <property type="match status" value="1"/>
</dbReference>
<keyword evidence="8" id="KW-0333">Golgi apparatus</keyword>
<feature type="compositionally biased region" description="Low complexity" evidence="10">
    <location>
        <begin position="84"/>
        <end position="117"/>
    </location>
</feature>
<dbReference type="PANTHER" id="PTHR47549:SF3">
    <property type="entry name" value="GOLGI APPARATUS MEMBRANE PROTEIN TVP38"/>
    <property type="match status" value="1"/>
</dbReference>
<evidence type="ECO:0000256" key="6">
    <source>
        <dbReference type="ARBA" id="ARBA00022692"/>
    </source>
</evidence>
<evidence type="ECO:0000256" key="2">
    <source>
        <dbReference type="ARBA" id="ARBA00004653"/>
    </source>
</evidence>
<feature type="transmembrane region" description="Helical" evidence="11">
    <location>
        <begin position="214"/>
        <end position="234"/>
    </location>
</feature>
<comment type="similarity">
    <text evidence="3">Belongs to the TVP38/TMEM64 family.</text>
</comment>
<sequence length="423" mass="46988">MDHTSLAGLRPGQPTRFNHLPPSPLSAHQAPLPATPQRHPQHTSRVVQHQEVLDEKVDPASLDASLYLSPRSAQPHSHSPPRPSTSRPHPSPLRSASLNTSSSSSSFSSFSRSASSPAYTRPRGLRIANLLKPWIPIILYAITSLGFLAAIAFWKKEVFQGLDQLSHWLQSDEYLGHAVIFFLIFLTTFPPLPLYSTLIILSGYTFGPWTGAIISYWASLLGALTVFILSRTFFRESISRWLACSITIKRVVRAIEKRPKLLFLIRLAPYPFNVMNCLLAASPTLTLRTYTICTALSLFKLIIHTSIGSSIHSFAEYHANKPGRTADESMLGHYSTIIGIGLCVAIFVYLSYIARKAVDEELEEDAISREETMAFLSNDEHGEEMMVEAPIRSSRPSLGHRHAEPTHGDRFEHGGREEASIGL</sequence>
<reference evidence="13" key="1">
    <citation type="submission" date="2022-07" db="EMBL/GenBank/DDBJ databases">
        <title>Genome Sequence of Physisporinus lineatus.</title>
        <authorList>
            <person name="Buettner E."/>
        </authorList>
    </citation>
    <scope>NUCLEOTIDE SEQUENCE</scope>
    <source>
        <strain evidence="13">VT162</strain>
    </source>
</reference>
<evidence type="ECO:0000256" key="9">
    <source>
        <dbReference type="ARBA" id="ARBA00023136"/>
    </source>
</evidence>
<feature type="transmembrane region" description="Helical" evidence="11">
    <location>
        <begin position="134"/>
        <end position="154"/>
    </location>
</feature>
<evidence type="ECO:0000256" key="5">
    <source>
        <dbReference type="ARBA" id="ARBA00020673"/>
    </source>
</evidence>
<evidence type="ECO:0000256" key="7">
    <source>
        <dbReference type="ARBA" id="ARBA00022989"/>
    </source>
</evidence>
<evidence type="ECO:0000256" key="1">
    <source>
        <dbReference type="ARBA" id="ARBA00002978"/>
    </source>
</evidence>
<feature type="region of interest" description="Disordered" evidence="10">
    <location>
        <begin position="392"/>
        <end position="423"/>
    </location>
</feature>